<dbReference type="GO" id="GO:0005524">
    <property type="term" value="F:ATP binding"/>
    <property type="evidence" value="ECO:0007669"/>
    <property type="project" value="UniProtKB-KW"/>
</dbReference>
<dbReference type="Pfam" id="PF02887">
    <property type="entry name" value="PK_C"/>
    <property type="match status" value="3"/>
</dbReference>
<dbReference type="InterPro" id="IPR036918">
    <property type="entry name" value="Pyrv_Knase_C_sf"/>
</dbReference>
<name>A0A830HSU1_9CHLO</name>
<dbReference type="PRINTS" id="PR01050">
    <property type="entry name" value="PYRUVTKNASE"/>
</dbReference>
<dbReference type="Gene3D" id="3.40.1380.20">
    <property type="entry name" value="Pyruvate kinase, C-terminal domain"/>
    <property type="match status" value="3"/>
</dbReference>
<evidence type="ECO:0000256" key="3">
    <source>
        <dbReference type="ARBA" id="ARBA00008663"/>
    </source>
</evidence>
<feature type="compositionally biased region" description="Low complexity" evidence="15">
    <location>
        <begin position="10"/>
        <end position="36"/>
    </location>
</feature>
<keyword evidence="8 14" id="KW-0418">Kinase</keyword>
<dbReference type="UniPathway" id="UPA00109">
    <property type="reaction ID" value="UER00188"/>
</dbReference>
<comment type="caution">
    <text evidence="18">The sequence shown here is derived from an EMBL/GenBank/DDBJ whole genome shotgun (WGS) entry which is preliminary data.</text>
</comment>
<gene>
    <name evidence="18" type="ORF">PPROV_000680100</name>
</gene>
<comment type="similarity">
    <text evidence="3 14">Belongs to the pyruvate kinase family.</text>
</comment>
<comment type="catalytic activity">
    <reaction evidence="13 14">
        <text>pyruvate + ATP = phosphoenolpyruvate + ADP + H(+)</text>
        <dbReference type="Rhea" id="RHEA:18157"/>
        <dbReference type="ChEBI" id="CHEBI:15361"/>
        <dbReference type="ChEBI" id="CHEBI:15378"/>
        <dbReference type="ChEBI" id="CHEBI:30616"/>
        <dbReference type="ChEBI" id="CHEBI:58702"/>
        <dbReference type="ChEBI" id="CHEBI:456216"/>
        <dbReference type="EC" id="2.7.1.40"/>
    </reaction>
</comment>
<dbReference type="InterPro" id="IPR001697">
    <property type="entry name" value="Pyr_Knase"/>
</dbReference>
<feature type="region of interest" description="Disordered" evidence="15">
    <location>
        <begin position="1"/>
        <end position="36"/>
    </location>
</feature>
<evidence type="ECO:0000256" key="5">
    <source>
        <dbReference type="ARBA" id="ARBA00022679"/>
    </source>
</evidence>
<evidence type="ECO:0000256" key="4">
    <source>
        <dbReference type="ARBA" id="ARBA00012142"/>
    </source>
</evidence>
<evidence type="ECO:0000256" key="14">
    <source>
        <dbReference type="RuleBase" id="RU000504"/>
    </source>
</evidence>
<keyword evidence="6" id="KW-0479">Metal-binding</keyword>
<sequence>MGCGASTETAAAPATAPAKAKAPAPAPAPAAKAPAPAPAPAAKAAAAPAPAPAAKAAAAPAPAPAAKAAAAPAPAPAAKAAAAPAPAPAAKAAAAPAPAPAAKAAAAQSTPSAAAGDAPKWLPEYKPESVVPPLVPGVIDIQRSTHVSLAMIRQDQPMVRKTKIVCTMGPKCWDEETLKGLLDAGMGIARFNFSHGSHEAHQEVLDRYRKVLAETGSSAAALLDTKGPEIRTAMLRDGADIYLEAGQEITIFAAGDEYTTFEGYKDDTGTVIGCSYAKLAQSVHPGNRMLFADGKIVIEVVEIIDEKNVKGKVLNDSKLGQRKNGNLPGIKVDIPVLTEKDIDDVQNFCAKNQMDYIAVSFVQTGDDVQLVRKTLDTAPTPGTNTQIICKIENEEGMINFDDILKYTDGIMVARGDLGMEIPSEKVPLAQKLLITKSNIAGKFVICATQMLESMIENPLPTRAEMTDVANAVFDGADATMLSGDTANGAFPAKAVATMAAIAMNAEHYVDNYRLFNFISNLAPKPISYIEAEVSGAVKSSIDMDAKALGVIANTLEVPQLIAKYRPKAPVIVITTSESVAAHCNGYRGLRALLLTDTVSDLDAALGMVTQYCKAMNIADFEPGDDDSDQVVMVYSNSSKGIVLDDTSLGEIAYHSAIVGDEAANLYKPTSYDGDKVLSFRSVKIGIEDVLKRDTIPKKTKILCTLGPKCWDEESLKGLLDAGMNIARFNFSHGAHEAHQEVLDRYRKVLAETGSTASTLLDTKGPEIRTAMLRDGADIYLEAGQEITIFAAGDEYTTFEGYKDDTGTVIGCSYAKLAQSVHPGNRMLFADGKIVIEVVEIIDEKNVKGKVLNDSKLGQRKNGNLPGIKVDIPVLTEKDIDDVQNFCAKNQMDYIAVSFVQTGDDVQLVRKTLDTAPTPGTNTQIICKIENEEGMINFDDILKYTDGIMVARGDLGMEIPPEKTPLAQKLLITKSNIAGKFVICATQMLESMIENPLPTRAEMTDVANAVYDGADATMLSGETANGAFPVKAVATMAAIAMNAEASTNSFQTYDLIRDFTPKPMGTLEASVSGAVKASLDIGAGCLVVFTESGAACGVLSKYRPYVPIVVVTTSQAVVAKSNSRYAQYAQKVDSFPALGADADALITTVLATASAQGLYSSDAPAVVVTGIKELSADSIGRVRTVNTGGKSVISPAMSGSKTVSFRSTHISLEDVVHPIPKPRKTKILCTLGPKCWDEESLKGLLDAGMGIARFNFSHGAHEAHQEVLDRYRKVLAETGSSAAALLDTKGPEIRTAMLRDGADIYLEAGQEITIFAAGDEYTTFEGYKDDTGTVIGCSYAKLAQSVHPGNRMLFADGKIVIEVVEIIDEKNVKGKVLNDSKLGQRKNGNLPGIKVDIPVLTEKDIDDVQNFCAKNQMDYIAVSFVQTGDDVQLVRKTLDTAPTPGTNTQIICKIENEEGMINFDDILKYTDGIMVARGDLGMEIPSEKVPLAQKLLITKSNIAGKFVICATQMLESMCDNPLPTRAEMTDIANAVFDGADATMLSGETANGAFPAKAVATMAAIAKNAEAANNYYTVNNFLRDFTGKPFSAMQSSNSCASSIALDSGATAIVVIAEDLVVVRALVKYRSNVPIVVVTSDAQLARHTNSLFGCYPCMVPSVAADVAQADLISAAKTVVQTKLDGKEGDTMILVHGDNVAGYEPKISAIA</sequence>
<evidence type="ECO:0000256" key="9">
    <source>
        <dbReference type="ARBA" id="ARBA00022840"/>
    </source>
</evidence>
<feature type="domain" description="Pyruvate kinase C-terminal" evidence="17">
    <location>
        <begin position="533"/>
        <end position="619"/>
    </location>
</feature>
<evidence type="ECO:0000256" key="1">
    <source>
        <dbReference type="ARBA" id="ARBA00001958"/>
    </source>
</evidence>
<dbReference type="SUPFAM" id="SSF51621">
    <property type="entry name" value="Phosphoenolpyruvate/pyruvate domain"/>
    <property type="match status" value="3"/>
</dbReference>
<feature type="domain" description="Pyruvate kinase barrel" evidence="16">
    <location>
        <begin position="697"/>
        <end position="1032"/>
    </location>
</feature>
<evidence type="ECO:0000256" key="13">
    <source>
        <dbReference type="ARBA" id="ARBA00048152"/>
    </source>
</evidence>
<evidence type="ECO:0000256" key="12">
    <source>
        <dbReference type="ARBA" id="ARBA00023317"/>
    </source>
</evidence>
<reference evidence="18" key="1">
    <citation type="submission" date="2020-10" db="EMBL/GenBank/DDBJ databases">
        <title>Unveiling of a novel bifunctional photoreceptor, Dualchrome1, isolated from a cosmopolitan green alga.</title>
        <authorList>
            <person name="Suzuki S."/>
            <person name="Kawachi M."/>
        </authorList>
    </citation>
    <scope>NUCLEOTIDE SEQUENCE</scope>
    <source>
        <strain evidence="18">NIES 2893</strain>
    </source>
</reference>
<dbReference type="GO" id="GO:0016301">
    <property type="term" value="F:kinase activity"/>
    <property type="evidence" value="ECO:0007669"/>
    <property type="project" value="UniProtKB-KW"/>
</dbReference>
<dbReference type="Gene3D" id="3.20.20.60">
    <property type="entry name" value="Phosphoenolpyruvate-binding domains"/>
    <property type="match status" value="3"/>
</dbReference>
<keyword evidence="19" id="KW-1185">Reference proteome</keyword>
<dbReference type="OrthoDB" id="108365at2759"/>
<keyword evidence="12 18" id="KW-0670">Pyruvate</keyword>
<dbReference type="NCBIfam" id="TIGR01064">
    <property type="entry name" value="pyruv_kin"/>
    <property type="match status" value="3"/>
</dbReference>
<feature type="domain" description="Pyruvate kinase C-terminal" evidence="17">
    <location>
        <begin position="1597"/>
        <end position="1696"/>
    </location>
</feature>
<keyword evidence="7" id="KW-0547">Nucleotide-binding</keyword>
<keyword evidence="9" id="KW-0067">ATP-binding</keyword>
<dbReference type="EMBL" id="BNJQ01000019">
    <property type="protein sequence ID" value="GHP08059.1"/>
    <property type="molecule type" value="Genomic_DNA"/>
</dbReference>
<evidence type="ECO:0000256" key="6">
    <source>
        <dbReference type="ARBA" id="ARBA00022723"/>
    </source>
</evidence>
<dbReference type="Proteomes" id="UP000660262">
    <property type="component" value="Unassembled WGS sequence"/>
</dbReference>
<dbReference type="SUPFAM" id="SSF50800">
    <property type="entry name" value="PK beta-barrel domain-like"/>
    <property type="match status" value="3"/>
</dbReference>
<evidence type="ECO:0000256" key="11">
    <source>
        <dbReference type="ARBA" id="ARBA00023152"/>
    </source>
</evidence>
<evidence type="ECO:0000313" key="19">
    <source>
        <dbReference type="Proteomes" id="UP000660262"/>
    </source>
</evidence>
<dbReference type="GO" id="GO:0030955">
    <property type="term" value="F:potassium ion binding"/>
    <property type="evidence" value="ECO:0007669"/>
    <property type="project" value="InterPro"/>
</dbReference>
<comment type="pathway">
    <text evidence="2 14">Carbohydrate degradation; glycolysis; pyruvate from D-glyceraldehyde 3-phosphate: step 5/5.</text>
</comment>
<evidence type="ECO:0000259" key="16">
    <source>
        <dbReference type="Pfam" id="PF00224"/>
    </source>
</evidence>
<evidence type="ECO:0000256" key="10">
    <source>
        <dbReference type="ARBA" id="ARBA00022842"/>
    </source>
</evidence>
<dbReference type="InterPro" id="IPR015813">
    <property type="entry name" value="Pyrv/PenolPyrv_kinase-like_dom"/>
</dbReference>
<evidence type="ECO:0000259" key="17">
    <source>
        <dbReference type="Pfam" id="PF02887"/>
    </source>
</evidence>
<dbReference type="FunFam" id="2.40.33.10:FF:000001">
    <property type="entry name" value="Pyruvate kinase"/>
    <property type="match status" value="3"/>
</dbReference>
<keyword evidence="5 14" id="KW-0808">Transferase</keyword>
<dbReference type="InterPro" id="IPR015806">
    <property type="entry name" value="Pyrv_Knase_insert_dom_sf"/>
</dbReference>
<dbReference type="GO" id="GO:0000287">
    <property type="term" value="F:magnesium ion binding"/>
    <property type="evidence" value="ECO:0007669"/>
    <property type="project" value="InterPro"/>
</dbReference>
<dbReference type="NCBIfam" id="NF004491">
    <property type="entry name" value="PRK05826.1"/>
    <property type="match status" value="2"/>
</dbReference>
<feature type="domain" description="Pyruvate kinase barrel" evidence="16">
    <location>
        <begin position="160"/>
        <end position="495"/>
    </location>
</feature>
<keyword evidence="11 14" id="KW-0324">Glycolysis</keyword>
<dbReference type="SUPFAM" id="SSF52935">
    <property type="entry name" value="PK C-terminal domain-like"/>
    <property type="match status" value="3"/>
</dbReference>
<feature type="domain" description="Pyruvate kinase barrel" evidence="16">
    <location>
        <begin position="1222"/>
        <end position="1557"/>
    </location>
</feature>
<dbReference type="EC" id="2.7.1.40" evidence="4 14"/>
<dbReference type="InterPro" id="IPR011037">
    <property type="entry name" value="Pyrv_Knase-like_insert_dom_sf"/>
</dbReference>
<accession>A0A830HSU1</accession>
<evidence type="ECO:0000313" key="18">
    <source>
        <dbReference type="EMBL" id="GHP08059.1"/>
    </source>
</evidence>
<evidence type="ECO:0000256" key="8">
    <source>
        <dbReference type="ARBA" id="ARBA00022777"/>
    </source>
</evidence>
<dbReference type="PANTHER" id="PTHR11817">
    <property type="entry name" value="PYRUVATE KINASE"/>
    <property type="match status" value="1"/>
</dbReference>
<dbReference type="InterPro" id="IPR015793">
    <property type="entry name" value="Pyrv_Knase_brl"/>
</dbReference>
<organism evidence="18 19">
    <name type="scientific">Pycnococcus provasolii</name>
    <dbReference type="NCBI Taxonomy" id="41880"/>
    <lineage>
        <taxon>Eukaryota</taxon>
        <taxon>Viridiplantae</taxon>
        <taxon>Chlorophyta</taxon>
        <taxon>Pseudoscourfieldiophyceae</taxon>
        <taxon>Pseudoscourfieldiales</taxon>
        <taxon>Pycnococcaceae</taxon>
        <taxon>Pycnococcus</taxon>
    </lineage>
</organism>
<evidence type="ECO:0000256" key="7">
    <source>
        <dbReference type="ARBA" id="ARBA00022741"/>
    </source>
</evidence>
<keyword evidence="10 14" id="KW-0460">Magnesium</keyword>
<evidence type="ECO:0000256" key="15">
    <source>
        <dbReference type="SAM" id="MobiDB-lite"/>
    </source>
</evidence>
<comment type="cofactor">
    <cofactor evidence="1">
        <name>K(+)</name>
        <dbReference type="ChEBI" id="CHEBI:29103"/>
    </cofactor>
</comment>
<proteinExistence type="inferred from homology"/>
<feature type="domain" description="Pyruvate kinase C-terminal" evidence="17">
    <location>
        <begin position="1068"/>
        <end position="1172"/>
    </location>
</feature>
<dbReference type="Gene3D" id="2.40.33.10">
    <property type="entry name" value="PK beta-barrel domain-like"/>
    <property type="match status" value="3"/>
</dbReference>
<dbReference type="Pfam" id="PF00224">
    <property type="entry name" value="PK"/>
    <property type="match status" value="3"/>
</dbReference>
<dbReference type="InterPro" id="IPR015795">
    <property type="entry name" value="Pyrv_Knase_C"/>
</dbReference>
<dbReference type="InterPro" id="IPR040442">
    <property type="entry name" value="Pyrv_kinase-like_dom_sf"/>
</dbReference>
<evidence type="ECO:0000256" key="2">
    <source>
        <dbReference type="ARBA" id="ARBA00004997"/>
    </source>
</evidence>
<protein>
    <recommendedName>
        <fullName evidence="4 14">Pyruvate kinase</fullName>
        <ecNumber evidence="4 14">2.7.1.40</ecNumber>
    </recommendedName>
</protein>
<dbReference type="GO" id="GO:0004743">
    <property type="term" value="F:pyruvate kinase activity"/>
    <property type="evidence" value="ECO:0007669"/>
    <property type="project" value="UniProtKB-EC"/>
</dbReference>